<evidence type="ECO:0000313" key="5">
    <source>
        <dbReference type="Proteomes" id="UP000078348"/>
    </source>
</evidence>
<dbReference type="PROSITE" id="PS50082">
    <property type="entry name" value="WD_REPEATS_2"/>
    <property type="match status" value="2"/>
</dbReference>
<dbReference type="OrthoDB" id="24670at2759"/>
<organism evidence="4 5">
    <name type="scientific">Blastocystis sp. subtype 1 (strain ATCC 50177 / NandII)</name>
    <dbReference type="NCBI Taxonomy" id="478820"/>
    <lineage>
        <taxon>Eukaryota</taxon>
        <taxon>Sar</taxon>
        <taxon>Stramenopiles</taxon>
        <taxon>Bigyra</taxon>
        <taxon>Opalozoa</taxon>
        <taxon>Opalinata</taxon>
        <taxon>Blastocystidae</taxon>
        <taxon>Blastocystis</taxon>
    </lineage>
</organism>
<dbReference type="InterPro" id="IPR036322">
    <property type="entry name" value="WD40_repeat_dom_sf"/>
</dbReference>
<dbReference type="InterPro" id="IPR015943">
    <property type="entry name" value="WD40/YVTN_repeat-like_dom_sf"/>
</dbReference>
<comment type="caution">
    <text evidence="4">The sequence shown here is derived from an EMBL/GenBank/DDBJ whole genome shotgun (WGS) entry which is preliminary data.</text>
</comment>
<feature type="repeat" description="WD" evidence="3">
    <location>
        <begin position="167"/>
        <end position="209"/>
    </location>
</feature>
<dbReference type="SUPFAM" id="SSF50978">
    <property type="entry name" value="WD40 repeat-like"/>
    <property type="match status" value="1"/>
</dbReference>
<evidence type="ECO:0000256" key="2">
    <source>
        <dbReference type="ARBA" id="ARBA00022737"/>
    </source>
</evidence>
<dbReference type="STRING" id="478820.A0A196SIX7"/>
<dbReference type="Gene3D" id="2.130.10.10">
    <property type="entry name" value="YVTN repeat-like/Quinoprotein amine dehydrogenase"/>
    <property type="match status" value="1"/>
</dbReference>
<keyword evidence="2" id="KW-0677">Repeat</keyword>
<evidence type="ECO:0000256" key="3">
    <source>
        <dbReference type="PROSITE-ProRule" id="PRU00221"/>
    </source>
</evidence>
<dbReference type="PANTHER" id="PTHR19919">
    <property type="entry name" value="WD REPEAT CONTAINING PROTEIN"/>
    <property type="match status" value="1"/>
</dbReference>
<gene>
    <name evidence="4" type="ORF">AV274_1999</name>
</gene>
<dbReference type="InterPro" id="IPR001680">
    <property type="entry name" value="WD40_rpt"/>
</dbReference>
<dbReference type="PROSITE" id="PS00678">
    <property type="entry name" value="WD_REPEATS_1"/>
    <property type="match status" value="1"/>
</dbReference>
<evidence type="ECO:0000256" key="1">
    <source>
        <dbReference type="ARBA" id="ARBA00022574"/>
    </source>
</evidence>
<keyword evidence="5" id="KW-1185">Reference proteome</keyword>
<proteinExistence type="predicted"/>
<dbReference type="InterPro" id="IPR019775">
    <property type="entry name" value="WD40_repeat_CS"/>
</dbReference>
<reference evidence="4 5" key="1">
    <citation type="submission" date="2016-05" db="EMBL/GenBank/DDBJ databases">
        <title>Nuclear genome of Blastocystis sp. subtype 1 NandII.</title>
        <authorList>
            <person name="Gentekaki E."/>
            <person name="Curtis B."/>
            <person name="Stairs C."/>
            <person name="Eme L."/>
            <person name="Herman E."/>
            <person name="Klimes V."/>
            <person name="Arias M.C."/>
            <person name="Elias M."/>
            <person name="Hilliou F."/>
            <person name="Klute M."/>
            <person name="Malik S.-B."/>
            <person name="Pightling A."/>
            <person name="Rachubinski R."/>
            <person name="Salas D."/>
            <person name="Schlacht A."/>
            <person name="Suga H."/>
            <person name="Archibald J."/>
            <person name="Ball S.G."/>
            <person name="Clark G."/>
            <person name="Dacks J."/>
            <person name="Van Der Giezen M."/>
            <person name="Tsaousis A."/>
            <person name="Roger A."/>
        </authorList>
    </citation>
    <scope>NUCLEOTIDE SEQUENCE [LARGE SCALE GENOMIC DNA]</scope>
    <source>
        <strain evidence="5">ATCC 50177 / NandII</strain>
    </source>
</reference>
<accession>A0A196SIX7</accession>
<dbReference type="PROSITE" id="PS50294">
    <property type="entry name" value="WD_REPEATS_REGION"/>
    <property type="match status" value="2"/>
</dbReference>
<protein>
    <submittedName>
        <fullName evidence="4">WD40 repeat-containing protein</fullName>
    </submittedName>
</protein>
<dbReference type="Proteomes" id="UP000078348">
    <property type="component" value="Unassembled WGS sequence"/>
</dbReference>
<dbReference type="EMBL" id="LXWW01000091">
    <property type="protein sequence ID" value="OAO16266.1"/>
    <property type="molecule type" value="Genomic_DNA"/>
</dbReference>
<dbReference type="AlphaFoldDB" id="A0A196SIX7"/>
<dbReference type="SMART" id="SM00320">
    <property type="entry name" value="WD40"/>
    <property type="match status" value="4"/>
</dbReference>
<dbReference type="Pfam" id="PF00400">
    <property type="entry name" value="WD40"/>
    <property type="match status" value="3"/>
</dbReference>
<evidence type="ECO:0000313" key="4">
    <source>
        <dbReference type="EMBL" id="OAO16266.1"/>
    </source>
</evidence>
<name>A0A196SIX7_BLAHN</name>
<dbReference type="InterPro" id="IPR045159">
    <property type="entry name" value="DCAF7-like"/>
</dbReference>
<keyword evidence="1 3" id="KW-0853">WD repeat</keyword>
<feature type="repeat" description="WD" evidence="3">
    <location>
        <begin position="256"/>
        <end position="291"/>
    </location>
</feature>
<sequence length="337" mass="38305">MIDTTGETPPTKSVVNYTTQWDIYGIDWCEYDKEESIQRLLISSYKYDYCNKLQVLQFDEESSTIKTLHEIDAIYPPTKVMWAPSPYSYHTDVFAFSGDYIRIYRLDGNSSVPIVDAILNKDNSPDRCSPVSSFDWSPFNTNIIAATCLDSVCTIWDIDAQQPISKVKAHSKEIYDIAFSQNNSNTFITCGEDGSIRLFDIRSIDQYSIVHQNSPATPILRMAWNPGNFSTIAFLSKDDSSISLVDLRNPKSCLPMKSHTAPVNAIMWSAVMPQYLVSAGEDSRCLIWDFEKLSGDHEFEPSYIYTTPAPINNVNWSKKNCSWIALSYEQTLQLCRT</sequence>